<dbReference type="Proteomes" id="UP000245119">
    <property type="component" value="Linkage Group LG1"/>
</dbReference>
<reference evidence="2 3" key="1">
    <citation type="submission" date="2018-04" db="EMBL/GenBank/DDBJ databases">
        <title>The genome of golden apple snail Pomacea canaliculata provides insight into stress tolerance and invasive adaptation.</title>
        <authorList>
            <person name="Liu C."/>
            <person name="Liu B."/>
            <person name="Ren Y."/>
            <person name="Zhang Y."/>
            <person name="Wang H."/>
            <person name="Li S."/>
            <person name="Jiang F."/>
            <person name="Yin L."/>
            <person name="Zhang G."/>
            <person name="Qian W."/>
            <person name="Fan W."/>
        </authorList>
    </citation>
    <scope>NUCLEOTIDE SEQUENCE [LARGE SCALE GENOMIC DNA]</scope>
    <source>
        <strain evidence="2">SZHN2017</strain>
        <tissue evidence="2">Muscle</tissue>
    </source>
</reference>
<keyword evidence="1" id="KW-0732">Signal</keyword>
<accession>A0A2T7PXT8</accession>
<protein>
    <submittedName>
        <fullName evidence="2">Uncharacterized protein</fullName>
    </submittedName>
</protein>
<sequence length="636" mass="70760">MNVMSSLSDTRKWTGRVVTWVLLLHLVCLSQGGVVLDLQAEDTVGYDPANARWRSNASNARSVLLQRDGDFLRFVICLPSDMQVFVEDVRYSTDGWSKIGAILVDEQETGTFETADNSNFGNSWNLFHSSGSLTARFLSKGKHTIDVKLKMSMSSDPWGIEIDEIKIGLSSDLTRQEVTCEDPEKSSSGTSDYESNVSYTPNDFIGKLSLRKNGYYACSDGEYRLDLFPQSQVTGLTINISRPAQGGDGCKSTTAPIRVPRSERSRKVVLAVGNDNARYSCRQVSDLTDLTIDSFSSIDRLNATLPARVTPERLSSFSLRFSLPEETEAESVTFSMRVSCLGNSRKQLELDVTLQDVQNGNIIVKGPRIVDLEDESEGRFTLTIPASLREAMVSVHFPDVKTTFVMNSLAVDFLPAEVNRGKTNAAVSNDHWLAPGLKRQVLYADNGVRVEVVNVPGAKSMKIKMSGSQNGNRKEISGSRILLYSSQEDAGSLRMVFDQTSRCYFFPELEANRQVSFSLGQRDLEVESPDSDIEEVELSSTGRGRLTLTLTRTRYVQRRVHLTFFDQLTSLFLDDVRDVNVQRYISYQTSLSAIMLPCSDNRLTTDIVVKADETDGVSVNDPWRTVTGKVVRVTRS</sequence>
<organism evidence="2 3">
    <name type="scientific">Pomacea canaliculata</name>
    <name type="common">Golden apple snail</name>
    <dbReference type="NCBI Taxonomy" id="400727"/>
    <lineage>
        <taxon>Eukaryota</taxon>
        <taxon>Metazoa</taxon>
        <taxon>Spiralia</taxon>
        <taxon>Lophotrochozoa</taxon>
        <taxon>Mollusca</taxon>
        <taxon>Gastropoda</taxon>
        <taxon>Caenogastropoda</taxon>
        <taxon>Architaenioglossa</taxon>
        <taxon>Ampullarioidea</taxon>
        <taxon>Ampullariidae</taxon>
        <taxon>Pomacea</taxon>
    </lineage>
</organism>
<evidence type="ECO:0000313" key="3">
    <source>
        <dbReference type="Proteomes" id="UP000245119"/>
    </source>
</evidence>
<dbReference type="AlphaFoldDB" id="A0A2T7PXT8"/>
<evidence type="ECO:0000256" key="1">
    <source>
        <dbReference type="SAM" id="SignalP"/>
    </source>
</evidence>
<keyword evidence="3" id="KW-1185">Reference proteome</keyword>
<name>A0A2T7PXT8_POMCA</name>
<gene>
    <name evidence="2" type="ORF">C0Q70_00821</name>
</gene>
<evidence type="ECO:0000313" key="2">
    <source>
        <dbReference type="EMBL" id="PVD38210.1"/>
    </source>
</evidence>
<dbReference type="Gene3D" id="2.60.120.260">
    <property type="entry name" value="Galactose-binding domain-like"/>
    <property type="match status" value="1"/>
</dbReference>
<dbReference type="OrthoDB" id="6078364at2759"/>
<dbReference type="EMBL" id="PZQS01000001">
    <property type="protein sequence ID" value="PVD38210.1"/>
    <property type="molecule type" value="Genomic_DNA"/>
</dbReference>
<feature type="signal peptide" evidence="1">
    <location>
        <begin position="1"/>
        <end position="32"/>
    </location>
</feature>
<comment type="caution">
    <text evidence="2">The sequence shown here is derived from an EMBL/GenBank/DDBJ whole genome shotgun (WGS) entry which is preliminary data.</text>
</comment>
<proteinExistence type="predicted"/>
<feature type="chain" id="PRO_5015457658" evidence="1">
    <location>
        <begin position="33"/>
        <end position="636"/>
    </location>
</feature>